<evidence type="ECO:0000259" key="3">
    <source>
        <dbReference type="Pfam" id="PF24913"/>
    </source>
</evidence>
<feature type="region of interest" description="Disordered" evidence="1">
    <location>
        <begin position="43"/>
        <end position="74"/>
    </location>
</feature>
<feature type="compositionally biased region" description="Basic and acidic residues" evidence="1">
    <location>
        <begin position="52"/>
        <end position="74"/>
    </location>
</feature>
<dbReference type="Pfam" id="PF13191">
    <property type="entry name" value="AAA_16"/>
    <property type="match status" value="1"/>
</dbReference>
<evidence type="ECO:0008006" key="6">
    <source>
        <dbReference type="Google" id="ProtNLM"/>
    </source>
</evidence>
<dbReference type="Pfam" id="PF24913">
    <property type="entry name" value="WHD_AAA_fung"/>
    <property type="match status" value="1"/>
</dbReference>
<dbReference type="InterPro" id="IPR041664">
    <property type="entry name" value="AAA_16"/>
</dbReference>
<dbReference type="SUPFAM" id="SSF52540">
    <property type="entry name" value="P-loop containing nucleoside triphosphate hydrolases"/>
    <property type="match status" value="1"/>
</dbReference>
<evidence type="ECO:0000259" key="2">
    <source>
        <dbReference type="Pfam" id="PF13191"/>
    </source>
</evidence>
<dbReference type="EMBL" id="KV453855">
    <property type="protein sequence ID" value="ODV84838.1"/>
    <property type="molecule type" value="Genomic_DNA"/>
</dbReference>
<proteinExistence type="predicted"/>
<evidence type="ECO:0000313" key="4">
    <source>
        <dbReference type="EMBL" id="ODV84838.1"/>
    </source>
</evidence>
<reference evidence="5" key="1">
    <citation type="submission" date="2016-04" db="EMBL/GenBank/DDBJ databases">
        <title>Comparative genomics of biotechnologically important yeasts.</title>
        <authorList>
            <consortium name="DOE Joint Genome Institute"/>
            <person name="Riley R."/>
            <person name="Haridas S."/>
            <person name="Wolfe K.H."/>
            <person name="Lopes M.R."/>
            <person name="Hittinger C.T."/>
            <person name="Goker M."/>
            <person name="Salamov A."/>
            <person name="Wisecaver J."/>
            <person name="Long T.M."/>
            <person name="Aerts A.L."/>
            <person name="Barry K."/>
            <person name="Choi C."/>
            <person name="Clum A."/>
            <person name="Coughlan A.Y."/>
            <person name="Deshpande S."/>
            <person name="Douglass A.P."/>
            <person name="Hanson S.J."/>
            <person name="Klenk H.-P."/>
            <person name="Labutti K."/>
            <person name="Lapidus A."/>
            <person name="Lindquist E."/>
            <person name="Lipzen A."/>
            <person name="Meier-Kolthoff J.P."/>
            <person name="Ohm R.A."/>
            <person name="Otillar R.P."/>
            <person name="Pangilinan J."/>
            <person name="Peng Y."/>
            <person name="Rokas A."/>
            <person name="Rosa C.A."/>
            <person name="Scheuner C."/>
            <person name="Sibirny A.A."/>
            <person name="Slot J.C."/>
            <person name="Stielow J.B."/>
            <person name="Sun H."/>
            <person name="Kurtzman C.P."/>
            <person name="Blackwell M."/>
            <person name="Grigoriev I.V."/>
            <person name="Jeffries T.W."/>
        </authorList>
    </citation>
    <scope>NUCLEOTIDE SEQUENCE [LARGE SCALE GENOMIC DNA]</scope>
    <source>
        <strain evidence="5">NRRL YB-2248</strain>
    </source>
</reference>
<protein>
    <recommendedName>
        <fullName evidence="6">ATPase domain-containing protein</fullName>
    </recommendedName>
</protein>
<feature type="domain" description="Orc1-like AAA ATPase" evidence="2">
    <location>
        <begin position="170"/>
        <end position="319"/>
    </location>
</feature>
<sequence length="681" mass="78689">MRLGRSLARLRLPVHTQLQVQLQLQLHWRRQFSVTSANNINPLMPIDPTDLIGKEEEDKEEAQKKEQKRKEKEERDKYIYKTPIERENEEKQDKREENWNKIKGIFLRSFETGIITFTSLLILGSSGIMYHKIYKKDVLDKISSSFDEGDITLQLQKHKISTIDNENKYWVEREQQQLLDEIVKGQIQGRYFLIIGEKGTGKTSAIMESIRRVNGKDCAIVDCSSDLELFRLRVGAALNFEFHEDYIGSLFSMRGPRDTTALLDIERAFTKLEEVALKRVKKTKKPLILVFNNAHLIQDDEQGKKLVELLQQKAESFSGSSLVTMIFNSDDYWLYEKFKKLGTRLEVLNFKDLTRMEAINALKVARLKFFNTDISDEECSQIYDLIGGRPQHINHVAAHWNTIKSCHDIIDKEKIWFLNQCGLLGEEMDDDVMDQGKFAASAMLLMRELVEMDRNRLKALVEKTGKDGKVDSDSWREHELPELPLWRARQVMTRPDFIQSYDNLNIFTIDSYSKVRADSVPMMRAFHEIASQPDFDQLLAETITRVSDIESLGRTRELVMKDLMLGGKYKLEKKLANGAGVEKSKLSMEGGSRDLFITERQNEGFDSDDGTEDSPLLLDEFYEGAHKKWWTKRMKSYKDTYVPAVPVDPGKVEEKQQQLNDGLDLSRVADTKEGGEQIVDV</sequence>
<accession>A0A1E4SZC2</accession>
<dbReference type="STRING" id="983967.A0A1E4SZC2"/>
<dbReference type="InterPro" id="IPR027417">
    <property type="entry name" value="P-loop_NTPase"/>
</dbReference>
<dbReference type="InterPro" id="IPR056808">
    <property type="entry name" value="HTH_AAA"/>
</dbReference>
<dbReference type="PANTHER" id="PTHR36168">
    <property type="entry name" value="CHROMOSOME 1, WHOLE GENOME SHOTGUN SEQUENCE"/>
    <property type="match status" value="1"/>
</dbReference>
<name>A0A1E4SZC2_9ASCO</name>
<dbReference type="Gene3D" id="3.40.50.300">
    <property type="entry name" value="P-loop containing nucleotide triphosphate hydrolases"/>
    <property type="match status" value="1"/>
</dbReference>
<evidence type="ECO:0000313" key="5">
    <source>
        <dbReference type="Proteomes" id="UP000094801"/>
    </source>
</evidence>
<organism evidence="4 5">
    <name type="scientific">[Candida] arabinofermentans NRRL YB-2248</name>
    <dbReference type="NCBI Taxonomy" id="983967"/>
    <lineage>
        <taxon>Eukaryota</taxon>
        <taxon>Fungi</taxon>
        <taxon>Dikarya</taxon>
        <taxon>Ascomycota</taxon>
        <taxon>Saccharomycotina</taxon>
        <taxon>Pichiomycetes</taxon>
        <taxon>Pichiales</taxon>
        <taxon>Pichiaceae</taxon>
        <taxon>Ogataea</taxon>
        <taxon>Ogataea/Candida clade</taxon>
    </lineage>
</organism>
<dbReference type="Proteomes" id="UP000094801">
    <property type="component" value="Unassembled WGS sequence"/>
</dbReference>
<keyword evidence="5" id="KW-1185">Reference proteome</keyword>
<dbReference type="PANTHER" id="PTHR36168:SF1">
    <property type="entry name" value="ORC1-LIKE AAA ATPASE DOMAIN-CONTAINING PROTEIN"/>
    <property type="match status" value="1"/>
</dbReference>
<evidence type="ECO:0000256" key="1">
    <source>
        <dbReference type="SAM" id="MobiDB-lite"/>
    </source>
</evidence>
<dbReference type="AlphaFoldDB" id="A0A1E4SZC2"/>
<dbReference type="OrthoDB" id="511599at2759"/>
<gene>
    <name evidence="4" type="ORF">CANARDRAFT_8408</name>
</gene>
<feature type="domain" description="AAA protein C-terminal winged helix" evidence="3">
    <location>
        <begin position="419"/>
        <end position="550"/>
    </location>
</feature>
<feature type="region of interest" description="Disordered" evidence="1">
    <location>
        <begin position="648"/>
        <end position="681"/>
    </location>
</feature>